<evidence type="ECO:0000313" key="1">
    <source>
        <dbReference type="EMBL" id="KDR73012.1"/>
    </source>
</evidence>
<dbReference type="Proteomes" id="UP000027222">
    <property type="component" value="Unassembled WGS sequence"/>
</dbReference>
<keyword evidence="2" id="KW-1185">Reference proteome</keyword>
<reference evidence="2" key="1">
    <citation type="journal article" date="2014" name="Proc. Natl. Acad. Sci. U.S.A.">
        <title>Extensive sampling of basidiomycete genomes demonstrates inadequacy of the white-rot/brown-rot paradigm for wood decay fungi.</title>
        <authorList>
            <person name="Riley R."/>
            <person name="Salamov A.A."/>
            <person name="Brown D.W."/>
            <person name="Nagy L.G."/>
            <person name="Floudas D."/>
            <person name="Held B.W."/>
            <person name="Levasseur A."/>
            <person name="Lombard V."/>
            <person name="Morin E."/>
            <person name="Otillar R."/>
            <person name="Lindquist E.A."/>
            <person name="Sun H."/>
            <person name="LaButti K.M."/>
            <person name="Schmutz J."/>
            <person name="Jabbour D."/>
            <person name="Luo H."/>
            <person name="Baker S.E."/>
            <person name="Pisabarro A.G."/>
            <person name="Walton J.D."/>
            <person name="Blanchette R.A."/>
            <person name="Henrissat B."/>
            <person name="Martin F."/>
            <person name="Cullen D."/>
            <person name="Hibbett D.S."/>
            <person name="Grigoriev I.V."/>
        </authorList>
    </citation>
    <scope>NUCLEOTIDE SEQUENCE [LARGE SCALE GENOMIC DNA]</scope>
    <source>
        <strain evidence="2">CBS 339.88</strain>
    </source>
</reference>
<name>A0A067SSK7_GALM3</name>
<accession>A0A067SSK7</accession>
<dbReference type="AlphaFoldDB" id="A0A067SSK7"/>
<dbReference type="InterPro" id="IPR032675">
    <property type="entry name" value="LRR_dom_sf"/>
</dbReference>
<dbReference type="OrthoDB" id="3045973at2759"/>
<dbReference type="STRING" id="685588.A0A067SSK7"/>
<evidence type="ECO:0008006" key="3">
    <source>
        <dbReference type="Google" id="ProtNLM"/>
    </source>
</evidence>
<dbReference type="SUPFAM" id="SSF52047">
    <property type="entry name" value="RNI-like"/>
    <property type="match status" value="1"/>
</dbReference>
<dbReference type="Gene3D" id="3.80.10.10">
    <property type="entry name" value="Ribonuclease Inhibitor"/>
    <property type="match status" value="1"/>
</dbReference>
<proteinExistence type="predicted"/>
<dbReference type="EMBL" id="KL142387">
    <property type="protein sequence ID" value="KDR73012.1"/>
    <property type="molecule type" value="Genomic_DNA"/>
</dbReference>
<sequence length="439" mass="49914">MPLDVLEVIYDYIFRQPSNPDNDSRSGSGRISSFPGSYLTPLTLCHVDSRLRQAALQITMIWSSVYIYNIGPSQISLLRFWLNNASTRPLSIVVAFYKPTLEGWLFHSPIISELSKILGSKSHQWRSLSLRLPDYASGIFSGLRPGDVSSLKFVELQLEGWEPKRSDEIFTVLMSSSSLQEIDWSSTFGSDLPRNVPWERLTDLKLERPRTLHELIHVLDKAQNLRNLQLGELDDYRETAPQCITVNAQILTVTSPRIIDALFPSLSFPQLSELNIDVVEQRLSKEGWTILRTMTSDATQPHLRRFSYSSSLGDTNLLMIQNHFMNLLVLPRMVNLVHLVLHLSLTDILIQFLTHRPTWNSGAGFCTLPHLEVLSLSRCQVKSDGLISAMVLSRLSTNSPRSFLKHVDITVNGPGEFLKDKSAFEEFRRRGIDAHMLIW</sequence>
<dbReference type="HOGENOM" id="CLU_674482_0_0_1"/>
<gene>
    <name evidence="1" type="ORF">GALMADRAFT_142707</name>
</gene>
<organism evidence="1 2">
    <name type="scientific">Galerina marginata (strain CBS 339.88)</name>
    <dbReference type="NCBI Taxonomy" id="685588"/>
    <lineage>
        <taxon>Eukaryota</taxon>
        <taxon>Fungi</taxon>
        <taxon>Dikarya</taxon>
        <taxon>Basidiomycota</taxon>
        <taxon>Agaricomycotina</taxon>
        <taxon>Agaricomycetes</taxon>
        <taxon>Agaricomycetidae</taxon>
        <taxon>Agaricales</taxon>
        <taxon>Agaricineae</taxon>
        <taxon>Strophariaceae</taxon>
        <taxon>Galerina</taxon>
    </lineage>
</organism>
<evidence type="ECO:0000313" key="2">
    <source>
        <dbReference type="Proteomes" id="UP000027222"/>
    </source>
</evidence>
<protein>
    <recommendedName>
        <fullName evidence="3">F-box domain-containing protein</fullName>
    </recommendedName>
</protein>